<feature type="domain" description="Carboxylesterase type B" evidence="4">
    <location>
        <begin position="27"/>
        <end position="518"/>
    </location>
</feature>
<keyword evidence="6" id="KW-1185">Reference proteome</keyword>
<evidence type="ECO:0000313" key="5">
    <source>
        <dbReference type="EMBL" id="NVD44277.1"/>
    </source>
</evidence>
<dbReference type="InterPro" id="IPR029058">
    <property type="entry name" value="AB_hydrolase_fold"/>
</dbReference>
<dbReference type="EC" id="3.1.1.-" evidence="3"/>
<organism evidence="5 6">
    <name type="scientific">Qipengyuania atrilutea</name>
    <dbReference type="NCBI Taxonomy" id="2744473"/>
    <lineage>
        <taxon>Bacteria</taxon>
        <taxon>Pseudomonadati</taxon>
        <taxon>Pseudomonadota</taxon>
        <taxon>Alphaproteobacteria</taxon>
        <taxon>Sphingomonadales</taxon>
        <taxon>Erythrobacteraceae</taxon>
        <taxon>Qipengyuania</taxon>
    </lineage>
</organism>
<comment type="caution">
    <text evidence="5">The sequence shown here is derived from an EMBL/GenBank/DDBJ whole genome shotgun (WGS) entry which is preliminary data.</text>
</comment>
<comment type="similarity">
    <text evidence="1 3">Belongs to the type-B carboxylesterase/lipase family.</text>
</comment>
<dbReference type="SUPFAM" id="SSF53474">
    <property type="entry name" value="alpha/beta-Hydrolases"/>
    <property type="match status" value="1"/>
</dbReference>
<dbReference type="PROSITE" id="PS00122">
    <property type="entry name" value="CARBOXYLESTERASE_B_1"/>
    <property type="match status" value="1"/>
</dbReference>
<dbReference type="InterPro" id="IPR050309">
    <property type="entry name" value="Type-B_Carboxylest/Lipase"/>
</dbReference>
<sequence length="535" mass="57300">MTKMIGKAGALIALVLAQPLLAQTVATPVVDTEGGQVQGVEQGGIDAFLGIRYAAPPIGALRFMPPEKPERWEGVADATGYGAPCMQLYSASGPNASEMTRQIQTIFPTSTEAKIDNEDCLFLNVWTPEAGDGGKRPVMVWFHGGGYSYGSGGWPAYNGRNLAEKGDVVVVTVNHRLNAFGYLNLARKFGEDYAASGNVGNLDLVRSLEWVRDNIAAFGGDPDNVTIMGESGGGSKVSHLMAMPSADGLFDKAVIQSGPGVYSGKPDEAADYADRILAEAGVETLEDLSALRSEELVDAVRLATPAESAMGRGPQFGPIADGTIIPRDPFLPAAPEQSRDIPVLIGYNKDEMTLFLAAQPWFGRLTDGTLQAMTSAMGPEAIGAVEAYRAMYPDYSPTHLAAIAMGTRFARGTYLLADQQSRTASAPVYVYRLTWETPIGGGMLRSPHTLDIPLMFDNAAESAVFVGTGDDAKTMADMMSDAWIAFAKTGTPSSELLPEWEPYTTADRMVMELDVEPRLVSDPEKVIRELPRPEQ</sequence>
<reference evidence="5 6" key="1">
    <citation type="submission" date="2020-06" db="EMBL/GenBank/DDBJ databases">
        <title>Altererythrobacter sp. HHU K3-1.</title>
        <authorList>
            <person name="Zhang D."/>
            <person name="Xue H."/>
        </authorList>
    </citation>
    <scope>NUCLEOTIDE SEQUENCE [LARGE SCALE GENOMIC DNA]</scope>
    <source>
        <strain evidence="5 6">HHU K3-1</strain>
    </source>
</reference>
<accession>A0A850H0X9</accession>
<dbReference type="InterPro" id="IPR002018">
    <property type="entry name" value="CarbesteraseB"/>
</dbReference>
<keyword evidence="2 3" id="KW-0378">Hydrolase</keyword>
<dbReference type="Gene3D" id="3.40.50.1820">
    <property type="entry name" value="alpha/beta hydrolase"/>
    <property type="match status" value="1"/>
</dbReference>
<dbReference type="InterPro" id="IPR019819">
    <property type="entry name" value="Carboxylesterase_B_CS"/>
</dbReference>
<evidence type="ECO:0000259" key="4">
    <source>
        <dbReference type="Pfam" id="PF00135"/>
    </source>
</evidence>
<evidence type="ECO:0000256" key="3">
    <source>
        <dbReference type="RuleBase" id="RU361235"/>
    </source>
</evidence>
<dbReference type="EMBL" id="JABWGV010000001">
    <property type="protein sequence ID" value="NVD44277.1"/>
    <property type="molecule type" value="Genomic_DNA"/>
</dbReference>
<evidence type="ECO:0000256" key="2">
    <source>
        <dbReference type="ARBA" id="ARBA00022801"/>
    </source>
</evidence>
<dbReference type="Proteomes" id="UP000561438">
    <property type="component" value="Unassembled WGS sequence"/>
</dbReference>
<feature type="chain" id="PRO_5033103329" description="Carboxylic ester hydrolase" evidence="3">
    <location>
        <begin position="23"/>
        <end position="535"/>
    </location>
</feature>
<feature type="signal peptide" evidence="3">
    <location>
        <begin position="1"/>
        <end position="22"/>
    </location>
</feature>
<dbReference type="InterPro" id="IPR019826">
    <property type="entry name" value="Carboxylesterase_B_AS"/>
</dbReference>
<keyword evidence="3" id="KW-0732">Signal</keyword>
<dbReference type="AlphaFoldDB" id="A0A850H0X9"/>
<dbReference type="GO" id="GO:0016787">
    <property type="term" value="F:hydrolase activity"/>
    <property type="evidence" value="ECO:0007669"/>
    <property type="project" value="UniProtKB-KW"/>
</dbReference>
<name>A0A850H0X9_9SPHN</name>
<protein>
    <recommendedName>
        <fullName evidence="3">Carboxylic ester hydrolase</fullName>
        <ecNumber evidence="3">3.1.1.-</ecNumber>
    </recommendedName>
</protein>
<dbReference type="RefSeq" id="WP_176266532.1">
    <property type="nucleotide sequence ID" value="NZ_JABWGV010000001.1"/>
</dbReference>
<dbReference type="Pfam" id="PF00135">
    <property type="entry name" value="COesterase"/>
    <property type="match status" value="1"/>
</dbReference>
<dbReference type="PROSITE" id="PS00941">
    <property type="entry name" value="CARBOXYLESTERASE_B_2"/>
    <property type="match status" value="1"/>
</dbReference>
<dbReference type="PANTHER" id="PTHR11559">
    <property type="entry name" value="CARBOXYLESTERASE"/>
    <property type="match status" value="1"/>
</dbReference>
<evidence type="ECO:0000313" key="6">
    <source>
        <dbReference type="Proteomes" id="UP000561438"/>
    </source>
</evidence>
<evidence type="ECO:0000256" key="1">
    <source>
        <dbReference type="ARBA" id="ARBA00005964"/>
    </source>
</evidence>
<gene>
    <name evidence="5" type="ORF">HUV48_04505</name>
</gene>
<proteinExistence type="inferred from homology"/>